<name>A0A2G9IDL1_PREIN</name>
<proteinExistence type="predicted"/>
<accession>A0A2G9IDL1</accession>
<reference evidence="1 2" key="1">
    <citation type="submission" date="2017-11" db="EMBL/GenBank/DDBJ databases">
        <title>Genome sequencing of Prevotella intermedia KCOM 2069.</title>
        <authorList>
            <person name="Kook J.-K."/>
            <person name="Park S.-N."/>
            <person name="Lim Y.K."/>
        </authorList>
    </citation>
    <scope>NUCLEOTIDE SEQUENCE [LARGE SCALE GENOMIC DNA]</scope>
    <source>
        <strain evidence="1 2">KCOM 2069</strain>
    </source>
</reference>
<dbReference type="Proteomes" id="UP000230500">
    <property type="component" value="Unassembled WGS sequence"/>
</dbReference>
<gene>
    <name evidence="1" type="ORF">CUC04_11200</name>
</gene>
<sequence>MALRKRLFCDAKQPLLPCKTYAFGTQKRRFYNALIASELCKTLAREKCLRNYGQWKAHGIETECVRKARLWAICPFAADAVWRSVGYTTLLQMRFYSSGI</sequence>
<organism evidence="1 2">
    <name type="scientific">Prevotella intermedia</name>
    <dbReference type="NCBI Taxonomy" id="28131"/>
    <lineage>
        <taxon>Bacteria</taxon>
        <taxon>Pseudomonadati</taxon>
        <taxon>Bacteroidota</taxon>
        <taxon>Bacteroidia</taxon>
        <taxon>Bacteroidales</taxon>
        <taxon>Prevotellaceae</taxon>
        <taxon>Prevotella</taxon>
    </lineage>
</organism>
<protein>
    <submittedName>
        <fullName evidence="1">Uncharacterized protein</fullName>
    </submittedName>
</protein>
<comment type="caution">
    <text evidence="1">The sequence shown here is derived from an EMBL/GenBank/DDBJ whole genome shotgun (WGS) entry which is preliminary data.</text>
</comment>
<evidence type="ECO:0000313" key="1">
    <source>
        <dbReference type="EMBL" id="PIN27864.1"/>
    </source>
</evidence>
<dbReference type="EMBL" id="PESN01000002">
    <property type="protein sequence ID" value="PIN27864.1"/>
    <property type="molecule type" value="Genomic_DNA"/>
</dbReference>
<dbReference type="AlphaFoldDB" id="A0A2G9IDL1"/>
<evidence type="ECO:0000313" key="2">
    <source>
        <dbReference type="Proteomes" id="UP000230500"/>
    </source>
</evidence>